<name>A0A0C2WBA2_AMAMK</name>
<gene>
    <name evidence="1" type="ORF">M378DRAFT_182719</name>
</gene>
<evidence type="ECO:0000313" key="1">
    <source>
        <dbReference type="EMBL" id="KIL53866.1"/>
    </source>
</evidence>
<evidence type="ECO:0000313" key="2">
    <source>
        <dbReference type="Proteomes" id="UP000054549"/>
    </source>
</evidence>
<sequence>TDCSRIDGQQKCDNCEPSNQYHCLAQGIVDRQVAKAQQGSSNKRPLQRSSSFEEFDDITVSWDDEGLATMEKIEQSAMKKIKLDHGVAAVASASSSVCSSPAYSPFSSFRTPSLNSASSRAYQYSGSALVKGGKGTLGDAITQAAAANAASDLKKKGKSEMLDQFMPALIKACPVCWILTGKRIPSNPVGPVGQPIQSVHMPFQTCPFNELLVSRPGNRPTFQQFVDFRKSILLRGNFNYCFLCTMPQSKDGNGLEPNCHAMALDKYTRVPSSSPQLKRKCPWANIIQASLFALYFDRSAMAKLLLHFPYSNNPESMTIKEWAEWLNTDLHDQGEYWKGLEVFLFKAAEHGMIHCLQ</sequence>
<dbReference type="AlphaFoldDB" id="A0A0C2WBA2"/>
<dbReference type="InParanoid" id="A0A0C2WBA2"/>
<reference evidence="1 2" key="1">
    <citation type="submission" date="2014-04" db="EMBL/GenBank/DDBJ databases">
        <title>Evolutionary Origins and Diversification of the Mycorrhizal Mutualists.</title>
        <authorList>
            <consortium name="DOE Joint Genome Institute"/>
            <consortium name="Mycorrhizal Genomics Consortium"/>
            <person name="Kohler A."/>
            <person name="Kuo A."/>
            <person name="Nagy L.G."/>
            <person name="Floudas D."/>
            <person name="Copeland A."/>
            <person name="Barry K.W."/>
            <person name="Cichocki N."/>
            <person name="Veneault-Fourrey C."/>
            <person name="LaButti K."/>
            <person name="Lindquist E.A."/>
            <person name="Lipzen A."/>
            <person name="Lundell T."/>
            <person name="Morin E."/>
            <person name="Murat C."/>
            <person name="Riley R."/>
            <person name="Ohm R."/>
            <person name="Sun H."/>
            <person name="Tunlid A."/>
            <person name="Henrissat B."/>
            <person name="Grigoriev I.V."/>
            <person name="Hibbett D.S."/>
            <person name="Martin F."/>
        </authorList>
    </citation>
    <scope>NUCLEOTIDE SEQUENCE [LARGE SCALE GENOMIC DNA]</scope>
    <source>
        <strain evidence="1 2">Koide BX008</strain>
    </source>
</reference>
<organism evidence="1 2">
    <name type="scientific">Amanita muscaria (strain Koide BX008)</name>
    <dbReference type="NCBI Taxonomy" id="946122"/>
    <lineage>
        <taxon>Eukaryota</taxon>
        <taxon>Fungi</taxon>
        <taxon>Dikarya</taxon>
        <taxon>Basidiomycota</taxon>
        <taxon>Agaricomycotina</taxon>
        <taxon>Agaricomycetes</taxon>
        <taxon>Agaricomycetidae</taxon>
        <taxon>Agaricales</taxon>
        <taxon>Pluteineae</taxon>
        <taxon>Amanitaceae</taxon>
        <taxon>Amanita</taxon>
    </lineage>
</organism>
<dbReference type="EMBL" id="KN819190">
    <property type="protein sequence ID" value="KIL53866.1"/>
    <property type="molecule type" value="Genomic_DNA"/>
</dbReference>
<proteinExistence type="predicted"/>
<accession>A0A0C2WBA2</accession>
<dbReference type="Proteomes" id="UP000054549">
    <property type="component" value="Unassembled WGS sequence"/>
</dbReference>
<protein>
    <submittedName>
        <fullName evidence="1">Uncharacterized protein</fullName>
    </submittedName>
</protein>
<dbReference type="OrthoDB" id="2674601at2759"/>
<feature type="non-terminal residue" evidence="1">
    <location>
        <position position="1"/>
    </location>
</feature>
<dbReference type="HOGENOM" id="CLU_777451_0_0_1"/>
<keyword evidence="2" id="KW-1185">Reference proteome</keyword>